<dbReference type="Pfam" id="PF20154">
    <property type="entry name" value="LNT_N"/>
    <property type="match status" value="1"/>
</dbReference>
<feature type="transmembrane region" description="Helical" evidence="9">
    <location>
        <begin position="63"/>
        <end position="85"/>
    </location>
</feature>
<feature type="transmembrane region" description="Helical" evidence="9">
    <location>
        <begin position="206"/>
        <end position="225"/>
    </location>
</feature>
<dbReference type="GO" id="GO:0005886">
    <property type="term" value="C:plasma membrane"/>
    <property type="evidence" value="ECO:0007669"/>
    <property type="project" value="UniProtKB-SubCell"/>
</dbReference>
<evidence type="ECO:0000256" key="7">
    <source>
        <dbReference type="ARBA" id="ARBA00023136"/>
    </source>
</evidence>
<feature type="transmembrane region" description="Helical" evidence="9">
    <location>
        <begin position="169"/>
        <end position="194"/>
    </location>
</feature>
<evidence type="ECO:0000259" key="10">
    <source>
        <dbReference type="PROSITE" id="PS50263"/>
    </source>
</evidence>
<evidence type="ECO:0000256" key="4">
    <source>
        <dbReference type="ARBA" id="ARBA00022679"/>
    </source>
</evidence>
<evidence type="ECO:0000256" key="6">
    <source>
        <dbReference type="ARBA" id="ARBA00022989"/>
    </source>
</evidence>
<organism evidence="11 12">
    <name type="scientific">Aquisphaera giovannonii</name>
    <dbReference type="NCBI Taxonomy" id="406548"/>
    <lineage>
        <taxon>Bacteria</taxon>
        <taxon>Pseudomonadati</taxon>
        <taxon>Planctomycetota</taxon>
        <taxon>Planctomycetia</taxon>
        <taxon>Isosphaerales</taxon>
        <taxon>Isosphaeraceae</taxon>
        <taxon>Aquisphaera</taxon>
    </lineage>
</organism>
<sequence>MTSQQDTPRDRPGGRLASHPLAAGLLSGLILWTAFPPLEWSWLAWVALVPLFWLAVQPRGRKLFYLSAWLGGLAFWLPAVQWLRLTDDTAWLAWLAMATFLSLWWPTFLGLCRVAVFRLRVPLMMAAPIIWVGLEYFRAHVLTGFPWYYLGHSQYRFLPLIQIADTTSALGVSFLVALVNACVVDLITLPLLYATPRGPRLRPRQAVGIAIAGGLVLAAVGYGSVRIASSSFRDGPRVALLQTNFEQRYKMGAEPELIRESIGRLVEKAAAGTPRPDLIVWPETAYPYRFIMVDPAVPADEMKRQVAAVAGARSVESWLDFRRWNDEVLHGLADATGVAMLVGTTAHEHTPTRMNKYNSAILFEPHAASVHAYHKIHLVPFGEYIPFFQSMPWLRALTPYGDDYIPTLTFGQDATIIPFGPYRLAVGICFEDTVPHVIRRFFAEANGPEPDVLVNMSNDGWFHESEELDMHLAVSVFRAVEHRVPLVRAVNTGISALVDGNGRIRESLGRGIEGVLSVAVPLDDRSSAFTALGDWLGLSCLAVAIGLVPMGLMKRLRQPRPSSSPDSRPTGA</sequence>
<proteinExistence type="inferred from homology"/>
<feature type="transmembrane region" description="Helical" evidence="9">
    <location>
        <begin position="40"/>
        <end position="56"/>
    </location>
</feature>
<comment type="pathway">
    <text evidence="9">Protein modification; lipoprotein biosynthesis (N-acyl transfer).</text>
</comment>
<dbReference type="EC" id="2.3.1.269" evidence="9"/>
<accession>A0A5B9WE04</accession>
<dbReference type="InterPro" id="IPR004563">
    <property type="entry name" value="Apolipo_AcylTrfase"/>
</dbReference>
<evidence type="ECO:0000256" key="3">
    <source>
        <dbReference type="ARBA" id="ARBA00022475"/>
    </source>
</evidence>
<dbReference type="PANTHER" id="PTHR38686">
    <property type="entry name" value="APOLIPOPROTEIN N-ACYLTRANSFERASE"/>
    <property type="match status" value="1"/>
</dbReference>
<evidence type="ECO:0000256" key="2">
    <source>
        <dbReference type="ARBA" id="ARBA00010065"/>
    </source>
</evidence>
<dbReference type="GO" id="GO:0042158">
    <property type="term" value="P:lipoprotein biosynthetic process"/>
    <property type="evidence" value="ECO:0007669"/>
    <property type="project" value="UniProtKB-UniRule"/>
</dbReference>
<feature type="domain" description="CN hydrolase" evidence="10">
    <location>
        <begin position="236"/>
        <end position="522"/>
    </location>
</feature>
<dbReference type="EMBL" id="CP042997">
    <property type="protein sequence ID" value="QEH38201.1"/>
    <property type="molecule type" value="Genomic_DNA"/>
</dbReference>
<evidence type="ECO:0000313" key="11">
    <source>
        <dbReference type="EMBL" id="QEH38201.1"/>
    </source>
</evidence>
<feature type="transmembrane region" description="Helical" evidence="9">
    <location>
        <begin position="91"/>
        <end position="116"/>
    </location>
</feature>
<feature type="transmembrane region" description="Helical" evidence="9">
    <location>
        <begin position="128"/>
        <end position="149"/>
    </location>
</feature>
<dbReference type="InterPro" id="IPR036526">
    <property type="entry name" value="C-N_Hydrolase_sf"/>
</dbReference>
<dbReference type="OrthoDB" id="9804277at2"/>
<dbReference type="KEGG" id="agv:OJF2_67990"/>
<dbReference type="Proteomes" id="UP000324233">
    <property type="component" value="Chromosome"/>
</dbReference>
<dbReference type="InterPro" id="IPR003010">
    <property type="entry name" value="C-N_Hydrolase"/>
</dbReference>
<dbReference type="AlphaFoldDB" id="A0A5B9WE04"/>
<feature type="transmembrane region" description="Helical" evidence="9">
    <location>
        <begin position="16"/>
        <end position="34"/>
    </location>
</feature>
<evidence type="ECO:0000256" key="9">
    <source>
        <dbReference type="HAMAP-Rule" id="MF_01148"/>
    </source>
</evidence>
<evidence type="ECO:0000256" key="5">
    <source>
        <dbReference type="ARBA" id="ARBA00022692"/>
    </source>
</evidence>
<gene>
    <name evidence="9 11" type="primary">lnt</name>
    <name evidence="11" type="ORF">OJF2_67990</name>
</gene>
<keyword evidence="3 9" id="KW-1003">Cell membrane</keyword>
<dbReference type="InterPro" id="IPR045378">
    <property type="entry name" value="LNT_N"/>
</dbReference>
<dbReference type="NCBIfam" id="TIGR00546">
    <property type="entry name" value="lnt"/>
    <property type="match status" value="1"/>
</dbReference>
<dbReference type="SUPFAM" id="SSF56317">
    <property type="entry name" value="Carbon-nitrogen hydrolase"/>
    <property type="match status" value="1"/>
</dbReference>
<keyword evidence="6 9" id="KW-1133">Transmembrane helix</keyword>
<dbReference type="GO" id="GO:0016410">
    <property type="term" value="F:N-acyltransferase activity"/>
    <property type="evidence" value="ECO:0007669"/>
    <property type="project" value="UniProtKB-UniRule"/>
</dbReference>
<reference evidence="11 12" key="1">
    <citation type="submission" date="2019-08" db="EMBL/GenBank/DDBJ databases">
        <title>Deep-cultivation of Planctomycetes and their phenomic and genomic characterization uncovers novel biology.</title>
        <authorList>
            <person name="Wiegand S."/>
            <person name="Jogler M."/>
            <person name="Boedeker C."/>
            <person name="Pinto D."/>
            <person name="Vollmers J."/>
            <person name="Rivas-Marin E."/>
            <person name="Kohn T."/>
            <person name="Peeters S.H."/>
            <person name="Heuer A."/>
            <person name="Rast P."/>
            <person name="Oberbeckmann S."/>
            <person name="Bunk B."/>
            <person name="Jeske O."/>
            <person name="Meyerdierks A."/>
            <person name="Storesund J.E."/>
            <person name="Kallscheuer N."/>
            <person name="Luecker S."/>
            <person name="Lage O.M."/>
            <person name="Pohl T."/>
            <person name="Merkel B.J."/>
            <person name="Hornburger P."/>
            <person name="Mueller R.-W."/>
            <person name="Bruemmer F."/>
            <person name="Labrenz M."/>
            <person name="Spormann A.M."/>
            <person name="Op den Camp H."/>
            <person name="Overmann J."/>
            <person name="Amann R."/>
            <person name="Jetten M.S.M."/>
            <person name="Mascher T."/>
            <person name="Medema M.H."/>
            <person name="Devos D.P."/>
            <person name="Kaster A.-K."/>
            <person name="Ovreas L."/>
            <person name="Rohde M."/>
            <person name="Galperin M.Y."/>
            <person name="Jogler C."/>
        </authorList>
    </citation>
    <scope>NUCLEOTIDE SEQUENCE [LARGE SCALE GENOMIC DNA]</scope>
    <source>
        <strain evidence="11 12">OJF2</strain>
    </source>
</reference>
<dbReference type="RefSeq" id="WP_148597666.1">
    <property type="nucleotide sequence ID" value="NZ_CP042997.1"/>
</dbReference>
<keyword evidence="12" id="KW-1185">Reference proteome</keyword>
<protein>
    <recommendedName>
        <fullName evidence="9">Apolipoprotein N-acyltransferase</fullName>
        <shortName evidence="9">ALP N-acyltransferase</shortName>
        <ecNumber evidence="9">2.3.1.269</ecNumber>
    </recommendedName>
</protein>
<keyword evidence="7 9" id="KW-0472">Membrane</keyword>
<keyword evidence="4 9" id="KW-0808">Transferase</keyword>
<dbReference type="HAMAP" id="MF_01148">
    <property type="entry name" value="Lnt"/>
    <property type="match status" value="1"/>
</dbReference>
<keyword evidence="11" id="KW-0449">Lipoprotein</keyword>
<keyword evidence="8 9" id="KW-0012">Acyltransferase</keyword>
<evidence type="ECO:0000256" key="8">
    <source>
        <dbReference type="ARBA" id="ARBA00023315"/>
    </source>
</evidence>
<comment type="similarity">
    <text evidence="2 9">Belongs to the CN hydrolase family. Apolipoprotein N-acyltransferase subfamily.</text>
</comment>
<dbReference type="Pfam" id="PF00795">
    <property type="entry name" value="CN_hydrolase"/>
    <property type="match status" value="1"/>
</dbReference>
<comment type="subcellular location">
    <subcellularLocation>
        <location evidence="1 9">Cell membrane</location>
        <topology evidence="1 9">Multi-pass membrane protein</topology>
    </subcellularLocation>
</comment>
<dbReference type="Gene3D" id="3.60.110.10">
    <property type="entry name" value="Carbon-nitrogen hydrolase"/>
    <property type="match status" value="1"/>
</dbReference>
<keyword evidence="5 9" id="KW-0812">Transmembrane</keyword>
<dbReference type="PROSITE" id="PS50263">
    <property type="entry name" value="CN_HYDROLASE"/>
    <property type="match status" value="1"/>
</dbReference>
<name>A0A5B9WE04_9BACT</name>
<evidence type="ECO:0000256" key="1">
    <source>
        <dbReference type="ARBA" id="ARBA00004651"/>
    </source>
</evidence>
<comment type="function">
    <text evidence="9">Catalyzes the phospholipid dependent N-acylation of the N-terminal cysteine of apolipoprotein, the last step in lipoprotein maturation.</text>
</comment>
<dbReference type="UniPathway" id="UPA00666"/>
<comment type="catalytic activity">
    <reaction evidence="9">
        <text>N-terminal S-1,2-diacyl-sn-glyceryl-L-cysteinyl-[lipoprotein] + a glycerophospholipid = N-acyl-S-1,2-diacyl-sn-glyceryl-L-cysteinyl-[lipoprotein] + a 2-acyl-sn-glycero-3-phospholipid + H(+)</text>
        <dbReference type="Rhea" id="RHEA:48228"/>
        <dbReference type="Rhea" id="RHEA-COMP:14681"/>
        <dbReference type="Rhea" id="RHEA-COMP:14684"/>
        <dbReference type="ChEBI" id="CHEBI:15378"/>
        <dbReference type="ChEBI" id="CHEBI:136912"/>
        <dbReference type="ChEBI" id="CHEBI:140656"/>
        <dbReference type="ChEBI" id="CHEBI:140657"/>
        <dbReference type="ChEBI" id="CHEBI:140660"/>
        <dbReference type="EC" id="2.3.1.269"/>
    </reaction>
</comment>
<dbReference type="PANTHER" id="PTHR38686:SF1">
    <property type="entry name" value="APOLIPOPROTEIN N-ACYLTRANSFERASE"/>
    <property type="match status" value="1"/>
</dbReference>
<dbReference type="CDD" id="cd07571">
    <property type="entry name" value="ALP_N-acyl_transferase"/>
    <property type="match status" value="1"/>
</dbReference>
<evidence type="ECO:0000313" key="12">
    <source>
        <dbReference type="Proteomes" id="UP000324233"/>
    </source>
</evidence>